<evidence type="ECO:0000256" key="1">
    <source>
        <dbReference type="SAM" id="Phobius"/>
    </source>
</evidence>
<name>A0ABV3DSL2_9ACTN</name>
<keyword evidence="3" id="KW-1185">Reference proteome</keyword>
<accession>A0ABV3DSL2</accession>
<feature type="transmembrane region" description="Helical" evidence="1">
    <location>
        <begin position="136"/>
        <end position="159"/>
    </location>
</feature>
<dbReference type="RefSeq" id="WP_358362407.1">
    <property type="nucleotide sequence ID" value="NZ_JBEZFP010000137.1"/>
</dbReference>
<comment type="caution">
    <text evidence="2">The sequence shown here is derived from an EMBL/GenBank/DDBJ whole genome shotgun (WGS) entry which is preliminary data.</text>
</comment>
<organism evidence="2 3">
    <name type="scientific">Streptodolium elevatio</name>
    <dbReference type="NCBI Taxonomy" id="3157996"/>
    <lineage>
        <taxon>Bacteria</taxon>
        <taxon>Bacillati</taxon>
        <taxon>Actinomycetota</taxon>
        <taxon>Actinomycetes</taxon>
        <taxon>Kitasatosporales</taxon>
        <taxon>Streptomycetaceae</taxon>
        <taxon>Streptodolium</taxon>
    </lineage>
</organism>
<keyword evidence="1" id="KW-1133">Transmembrane helix</keyword>
<evidence type="ECO:0000313" key="3">
    <source>
        <dbReference type="Proteomes" id="UP001551482"/>
    </source>
</evidence>
<feature type="transmembrane region" description="Helical" evidence="1">
    <location>
        <begin position="94"/>
        <end position="115"/>
    </location>
</feature>
<dbReference type="EMBL" id="JBEZFP010000137">
    <property type="protein sequence ID" value="MEU8138746.1"/>
    <property type="molecule type" value="Genomic_DNA"/>
</dbReference>
<sequence length="210" mass="21775">MTTTLPTPTAAAAAIPAPAPAGHGVAAGRSAAAAHRTAGKNGPEVSRALRWTAKAAALTLLPSGLWRIAIAFGWDSGFAAGDPLHHSNFPGNTSFYLIGLSIFAELLGLLALGLVQSWGEVLPRWVPWLGGRRIPTAAAVVPASLGALAVTLITVTGAFAWNDAGAMGSPEAPDGTKYWIMTACYAPLLLWGPLLAVVTVAYYLRRRRNG</sequence>
<proteinExistence type="predicted"/>
<reference evidence="2 3" key="1">
    <citation type="submission" date="2024-06" db="EMBL/GenBank/DDBJ databases">
        <title>The Natural Products Discovery Center: Release of the First 8490 Sequenced Strains for Exploring Actinobacteria Biosynthetic Diversity.</title>
        <authorList>
            <person name="Kalkreuter E."/>
            <person name="Kautsar S.A."/>
            <person name="Yang D."/>
            <person name="Bader C.D."/>
            <person name="Teijaro C.N."/>
            <person name="Fluegel L."/>
            <person name="Davis C.M."/>
            <person name="Simpson J.R."/>
            <person name="Lauterbach L."/>
            <person name="Steele A.D."/>
            <person name="Gui C."/>
            <person name="Meng S."/>
            <person name="Li G."/>
            <person name="Viehrig K."/>
            <person name="Ye F."/>
            <person name="Su P."/>
            <person name="Kiefer A.F."/>
            <person name="Nichols A."/>
            <person name="Cepeda A.J."/>
            <person name="Yan W."/>
            <person name="Fan B."/>
            <person name="Jiang Y."/>
            <person name="Adhikari A."/>
            <person name="Zheng C.-J."/>
            <person name="Schuster L."/>
            <person name="Cowan T.M."/>
            <person name="Smanski M.J."/>
            <person name="Chevrette M.G."/>
            <person name="De Carvalho L.P.S."/>
            <person name="Shen B."/>
        </authorList>
    </citation>
    <scope>NUCLEOTIDE SEQUENCE [LARGE SCALE GENOMIC DNA]</scope>
    <source>
        <strain evidence="2 3">NPDC048946</strain>
    </source>
</reference>
<protein>
    <submittedName>
        <fullName evidence="2">Uncharacterized protein</fullName>
    </submittedName>
</protein>
<feature type="transmembrane region" description="Helical" evidence="1">
    <location>
        <begin position="179"/>
        <end position="204"/>
    </location>
</feature>
<gene>
    <name evidence="2" type="ORF">AB0C36_35260</name>
</gene>
<feature type="transmembrane region" description="Helical" evidence="1">
    <location>
        <begin position="55"/>
        <end position="74"/>
    </location>
</feature>
<keyword evidence="1" id="KW-0472">Membrane</keyword>
<keyword evidence="1" id="KW-0812">Transmembrane</keyword>
<evidence type="ECO:0000313" key="2">
    <source>
        <dbReference type="EMBL" id="MEU8138746.1"/>
    </source>
</evidence>
<dbReference type="Proteomes" id="UP001551482">
    <property type="component" value="Unassembled WGS sequence"/>
</dbReference>